<dbReference type="Pfam" id="PF00512">
    <property type="entry name" value="HisKA"/>
    <property type="match status" value="1"/>
</dbReference>
<evidence type="ECO:0000256" key="8">
    <source>
        <dbReference type="ARBA" id="ARBA00022741"/>
    </source>
</evidence>
<evidence type="ECO:0000259" key="16">
    <source>
        <dbReference type="PROSITE" id="PS50885"/>
    </source>
</evidence>
<evidence type="ECO:0000256" key="4">
    <source>
        <dbReference type="ARBA" id="ARBA00022475"/>
    </source>
</evidence>
<dbReference type="PANTHER" id="PTHR44936">
    <property type="entry name" value="SENSOR PROTEIN CREC"/>
    <property type="match status" value="1"/>
</dbReference>
<dbReference type="RefSeq" id="WP_282536808.1">
    <property type="nucleotide sequence ID" value="NZ_JASCIS010000020.1"/>
</dbReference>
<evidence type="ECO:0000256" key="14">
    <source>
        <dbReference type="SAM" id="Phobius"/>
    </source>
</evidence>
<dbReference type="InterPro" id="IPR050980">
    <property type="entry name" value="2C_sensor_his_kinase"/>
</dbReference>
<dbReference type="SMART" id="SM00388">
    <property type="entry name" value="HisKA"/>
    <property type="match status" value="1"/>
</dbReference>
<dbReference type="Gene3D" id="6.10.340.10">
    <property type="match status" value="1"/>
</dbReference>
<proteinExistence type="predicted"/>
<evidence type="ECO:0000256" key="2">
    <source>
        <dbReference type="ARBA" id="ARBA00004651"/>
    </source>
</evidence>
<keyword evidence="12" id="KW-0902">Two-component regulatory system</keyword>
<evidence type="ECO:0000256" key="6">
    <source>
        <dbReference type="ARBA" id="ARBA00022679"/>
    </source>
</evidence>
<evidence type="ECO:0000256" key="10">
    <source>
        <dbReference type="ARBA" id="ARBA00022840"/>
    </source>
</evidence>
<evidence type="ECO:0000313" key="17">
    <source>
        <dbReference type="EMBL" id="MDI3420941.1"/>
    </source>
</evidence>
<gene>
    <name evidence="17" type="ORF">QIT00_20690</name>
</gene>
<dbReference type="InterPro" id="IPR005467">
    <property type="entry name" value="His_kinase_dom"/>
</dbReference>
<evidence type="ECO:0000256" key="1">
    <source>
        <dbReference type="ARBA" id="ARBA00000085"/>
    </source>
</evidence>
<dbReference type="SMART" id="SM00387">
    <property type="entry name" value="HATPase_c"/>
    <property type="match status" value="1"/>
</dbReference>
<dbReference type="PROSITE" id="PS50885">
    <property type="entry name" value="HAMP"/>
    <property type="match status" value="1"/>
</dbReference>
<feature type="transmembrane region" description="Helical" evidence="14">
    <location>
        <begin position="141"/>
        <end position="167"/>
    </location>
</feature>
<dbReference type="EC" id="2.7.13.3" evidence="3"/>
<evidence type="ECO:0000313" key="18">
    <source>
        <dbReference type="Proteomes" id="UP001237105"/>
    </source>
</evidence>
<dbReference type="GO" id="GO:0016301">
    <property type="term" value="F:kinase activity"/>
    <property type="evidence" value="ECO:0007669"/>
    <property type="project" value="UniProtKB-KW"/>
</dbReference>
<keyword evidence="8" id="KW-0547">Nucleotide-binding</keyword>
<evidence type="ECO:0000256" key="13">
    <source>
        <dbReference type="SAM" id="MobiDB-lite"/>
    </source>
</evidence>
<protein>
    <recommendedName>
        <fullName evidence="3">histidine kinase</fullName>
        <ecNumber evidence="3">2.7.13.3</ecNumber>
    </recommendedName>
</protein>
<evidence type="ECO:0000256" key="5">
    <source>
        <dbReference type="ARBA" id="ARBA00022553"/>
    </source>
</evidence>
<keyword evidence="5" id="KW-0597">Phosphoprotein</keyword>
<evidence type="ECO:0000256" key="7">
    <source>
        <dbReference type="ARBA" id="ARBA00022692"/>
    </source>
</evidence>
<dbReference type="InterPro" id="IPR036097">
    <property type="entry name" value="HisK_dim/P_sf"/>
</dbReference>
<comment type="catalytic activity">
    <reaction evidence="1">
        <text>ATP + protein L-histidine = ADP + protein N-phospho-L-histidine.</text>
        <dbReference type="EC" id="2.7.13.3"/>
    </reaction>
</comment>
<feature type="domain" description="Histidine kinase" evidence="15">
    <location>
        <begin position="265"/>
        <end position="456"/>
    </location>
</feature>
<keyword evidence="6" id="KW-0808">Transferase</keyword>
<evidence type="ECO:0000259" key="15">
    <source>
        <dbReference type="PROSITE" id="PS50109"/>
    </source>
</evidence>
<feature type="compositionally biased region" description="Basic and acidic residues" evidence="13">
    <location>
        <begin position="207"/>
        <end position="224"/>
    </location>
</feature>
<dbReference type="Pfam" id="PF00672">
    <property type="entry name" value="HAMP"/>
    <property type="match status" value="1"/>
</dbReference>
<keyword evidence="10" id="KW-0067">ATP-binding</keyword>
<dbReference type="EMBL" id="JASCIS010000020">
    <property type="protein sequence ID" value="MDI3420941.1"/>
    <property type="molecule type" value="Genomic_DNA"/>
</dbReference>
<keyword evidence="4" id="KW-1003">Cell membrane</keyword>
<dbReference type="PANTHER" id="PTHR44936:SF9">
    <property type="entry name" value="SENSOR PROTEIN CREC"/>
    <property type="match status" value="1"/>
</dbReference>
<feature type="domain" description="HAMP" evidence="16">
    <location>
        <begin position="234"/>
        <end position="257"/>
    </location>
</feature>
<dbReference type="InterPro" id="IPR036890">
    <property type="entry name" value="HATPase_C_sf"/>
</dbReference>
<comment type="caution">
    <text evidence="17">The sequence shown here is derived from an EMBL/GenBank/DDBJ whole genome shotgun (WGS) entry which is preliminary data.</text>
</comment>
<organism evidence="17 18">
    <name type="scientific">Streptomyces luteolus</name>
    <dbReference type="NCBI Taxonomy" id="3043615"/>
    <lineage>
        <taxon>Bacteria</taxon>
        <taxon>Bacillati</taxon>
        <taxon>Actinomycetota</taxon>
        <taxon>Actinomycetes</taxon>
        <taxon>Kitasatosporales</taxon>
        <taxon>Streptomycetaceae</taxon>
        <taxon>Streptomyces</taxon>
    </lineage>
</organism>
<dbReference type="InterPro" id="IPR003594">
    <property type="entry name" value="HATPase_dom"/>
</dbReference>
<sequence length="456" mass="48504">MPRAPHRHRDRRRALPAGGPVSLRWQIALTITAVSCVVAAVLGVLVHNVVARQTVGEVRKEVRQELDAALSAYEYGTSTSGDRIVLDPRELPGPLRELVADGEQGSMVGARHGEPVMWAAAPADGRPLAVWSPYRDTRDRLAAIDTAILGSALLAAGAVTLAGIFLATGISRRLSSTAQVARRISEGDLDARVGMRPGRGRRGGRGGRGDQGGHDGRDGRDGRGGRGRRRGRGGRDEVRDVAGALDSMAASLQSRLETEKRFTADVAHELRTPLTGMVAAAGLLPEGRPKEMINDRLQALRSLTEDLLEISRLDAGAEHADLAPCALGPLVERAVRATGLEAEVRVVRDTVVETDRRRLDRILANLIINAHRHGRPPVVVTVDGPVIEVLDHGAGYPEELIEQGPQRFRTGDPGRGTGHGLGLTIALGQAQVLGVGVEFTHGPEGGARTVLRLPPG</sequence>
<dbReference type="InterPro" id="IPR003661">
    <property type="entry name" value="HisK_dim/P_dom"/>
</dbReference>
<dbReference type="SUPFAM" id="SSF47384">
    <property type="entry name" value="Homodimeric domain of signal transducing histidine kinase"/>
    <property type="match status" value="1"/>
</dbReference>
<dbReference type="CDD" id="cd00082">
    <property type="entry name" value="HisKA"/>
    <property type="match status" value="1"/>
</dbReference>
<dbReference type="Pfam" id="PF02518">
    <property type="entry name" value="HATPase_c"/>
    <property type="match status" value="1"/>
</dbReference>
<reference evidence="17 18" key="1">
    <citation type="submission" date="2023-05" db="EMBL/GenBank/DDBJ databases">
        <title>Draft genome sequence of Streptomyces sp. B-S-A12 isolated from a cave soil in Thailand.</title>
        <authorList>
            <person name="Chamroensaksri N."/>
            <person name="Muangham S."/>
        </authorList>
    </citation>
    <scope>NUCLEOTIDE SEQUENCE [LARGE SCALE GENOMIC DNA]</scope>
    <source>
        <strain evidence="17 18">B-S-A12</strain>
    </source>
</reference>
<dbReference type="Gene3D" id="3.30.565.10">
    <property type="entry name" value="Histidine kinase-like ATPase, C-terminal domain"/>
    <property type="match status" value="1"/>
</dbReference>
<feature type="transmembrane region" description="Helical" evidence="14">
    <location>
        <begin position="21"/>
        <end position="46"/>
    </location>
</feature>
<keyword evidence="9 17" id="KW-0418">Kinase</keyword>
<accession>A0ABT6SZB5</accession>
<dbReference type="SUPFAM" id="SSF55874">
    <property type="entry name" value="ATPase domain of HSP90 chaperone/DNA topoisomerase II/histidine kinase"/>
    <property type="match status" value="1"/>
</dbReference>
<keyword evidence="11 14" id="KW-1133">Transmembrane helix</keyword>
<comment type="subcellular location">
    <subcellularLocation>
        <location evidence="2">Cell membrane</location>
        <topology evidence="2">Multi-pass membrane protein</topology>
    </subcellularLocation>
</comment>
<keyword evidence="18" id="KW-1185">Reference proteome</keyword>
<evidence type="ECO:0000256" key="3">
    <source>
        <dbReference type="ARBA" id="ARBA00012438"/>
    </source>
</evidence>
<evidence type="ECO:0000256" key="12">
    <source>
        <dbReference type="ARBA" id="ARBA00023012"/>
    </source>
</evidence>
<keyword evidence="14" id="KW-0472">Membrane</keyword>
<feature type="region of interest" description="Disordered" evidence="13">
    <location>
        <begin position="189"/>
        <end position="238"/>
    </location>
</feature>
<dbReference type="InterPro" id="IPR003660">
    <property type="entry name" value="HAMP_dom"/>
</dbReference>
<dbReference type="Gene3D" id="1.10.287.130">
    <property type="match status" value="1"/>
</dbReference>
<dbReference type="Proteomes" id="UP001237105">
    <property type="component" value="Unassembled WGS sequence"/>
</dbReference>
<evidence type="ECO:0000256" key="11">
    <source>
        <dbReference type="ARBA" id="ARBA00022989"/>
    </source>
</evidence>
<dbReference type="PROSITE" id="PS50109">
    <property type="entry name" value="HIS_KIN"/>
    <property type="match status" value="1"/>
</dbReference>
<keyword evidence="7 14" id="KW-0812">Transmembrane</keyword>
<evidence type="ECO:0000256" key="9">
    <source>
        <dbReference type="ARBA" id="ARBA00022777"/>
    </source>
</evidence>
<name>A0ABT6SZB5_9ACTN</name>